<dbReference type="InterPro" id="IPR036869">
    <property type="entry name" value="J_dom_sf"/>
</dbReference>
<dbReference type="Gene3D" id="1.10.287.110">
    <property type="entry name" value="DnaJ domain"/>
    <property type="match status" value="1"/>
</dbReference>
<dbReference type="InterPro" id="IPR036386">
    <property type="entry name" value="HscB_C_sf"/>
</dbReference>
<dbReference type="GO" id="GO:0001671">
    <property type="term" value="F:ATPase activator activity"/>
    <property type="evidence" value="ECO:0007669"/>
    <property type="project" value="InterPro"/>
</dbReference>
<dbReference type="EMBL" id="MSCH01000003">
    <property type="protein sequence ID" value="PQJ54933.1"/>
    <property type="molecule type" value="Genomic_DNA"/>
</dbReference>
<dbReference type="OrthoDB" id="287587at2"/>
<name>A0A2S7UYB8_9GAMM</name>
<dbReference type="InterPro" id="IPR004640">
    <property type="entry name" value="HscB"/>
</dbReference>
<comment type="subunit">
    <text evidence="4">Interacts with HscA and stimulates its ATPase activity.</text>
</comment>
<dbReference type="CDD" id="cd06257">
    <property type="entry name" value="DnaJ"/>
    <property type="match status" value="1"/>
</dbReference>
<protein>
    <recommendedName>
        <fullName evidence="4">Co-chaperone protein HscB homolog</fullName>
    </recommendedName>
</protein>
<dbReference type="RefSeq" id="WP_105053457.1">
    <property type="nucleotide sequence ID" value="NZ_BMYG01000001.1"/>
</dbReference>
<dbReference type="GO" id="GO:1990230">
    <property type="term" value="C:iron-sulfur cluster transfer complex"/>
    <property type="evidence" value="ECO:0007669"/>
    <property type="project" value="TreeGrafter"/>
</dbReference>
<dbReference type="SUPFAM" id="SSF46565">
    <property type="entry name" value="Chaperone J-domain"/>
    <property type="match status" value="1"/>
</dbReference>
<dbReference type="GO" id="GO:0051087">
    <property type="term" value="F:protein-folding chaperone binding"/>
    <property type="evidence" value="ECO:0007669"/>
    <property type="project" value="InterPro"/>
</dbReference>
<comment type="similarity">
    <text evidence="1 4">Belongs to the HscB family.</text>
</comment>
<sequence length="172" mass="20512">MRFFDLFELPVSFQIDNDLLLERYREIQKKVHPDNHANASENEKLLSVQRAAEVNDAYETLKKPLNRAEYMVSEHGFDVRHEQHTIRDGMFLMQQMELREELEEIESASDVEAAFDRFYADIKKLMDEFTEKFESEFKQASYESAADAVRKLRFIYKLKDEAQQLEEKLLDF</sequence>
<evidence type="ECO:0000259" key="5">
    <source>
        <dbReference type="PROSITE" id="PS50076"/>
    </source>
</evidence>
<dbReference type="Pfam" id="PF07743">
    <property type="entry name" value="HSCB_C"/>
    <property type="match status" value="1"/>
</dbReference>
<dbReference type="GO" id="GO:0051259">
    <property type="term" value="P:protein complex oligomerization"/>
    <property type="evidence" value="ECO:0007669"/>
    <property type="project" value="InterPro"/>
</dbReference>
<dbReference type="NCBIfam" id="NF003449">
    <property type="entry name" value="PRK05014.1"/>
    <property type="match status" value="1"/>
</dbReference>
<dbReference type="SMART" id="SM00271">
    <property type="entry name" value="DnaJ"/>
    <property type="match status" value="1"/>
</dbReference>
<proteinExistence type="inferred from homology"/>
<dbReference type="InterPro" id="IPR009073">
    <property type="entry name" value="HscB_oligo_C"/>
</dbReference>
<evidence type="ECO:0000256" key="2">
    <source>
        <dbReference type="ARBA" id="ARBA00023186"/>
    </source>
</evidence>
<dbReference type="Gene3D" id="1.20.1280.20">
    <property type="entry name" value="HscB, C-terminal domain"/>
    <property type="match status" value="1"/>
</dbReference>
<dbReference type="SUPFAM" id="SSF47144">
    <property type="entry name" value="HSC20 (HSCB), C-terminal oligomerisation domain"/>
    <property type="match status" value="1"/>
</dbReference>
<organism evidence="6 7">
    <name type="scientific">Psychrosphaera saromensis</name>
    <dbReference type="NCBI Taxonomy" id="716813"/>
    <lineage>
        <taxon>Bacteria</taxon>
        <taxon>Pseudomonadati</taxon>
        <taxon>Pseudomonadota</taxon>
        <taxon>Gammaproteobacteria</taxon>
        <taxon>Alteromonadales</taxon>
        <taxon>Pseudoalteromonadaceae</taxon>
        <taxon>Psychrosphaera</taxon>
    </lineage>
</organism>
<comment type="function">
    <text evidence="3 4">Co-chaperone involved in the maturation of iron-sulfur cluster-containing proteins. Seems to help targeting proteins to be folded toward HscA.</text>
</comment>
<accession>A0A2S7UYB8</accession>
<gene>
    <name evidence="4" type="primary">hscB</name>
    <name evidence="6" type="ORF">BTO11_15590</name>
</gene>
<dbReference type="PANTHER" id="PTHR14021">
    <property type="entry name" value="IRON-SULFUR CLUSTER CO-CHAPERONE PROTEIN HSCB"/>
    <property type="match status" value="1"/>
</dbReference>
<evidence type="ECO:0000313" key="7">
    <source>
        <dbReference type="Proteomes" id="UP000239007"/>
    </source>
</evidence>
<evidence type="ECO:0000256" key="1">
    <source>
        <dbReference type="ARBA" id="ARBA00010476"/>
    </source>
</evidence>
<dbReference type="PROSITE" id="PS50076">
    <property type="entry name" value="DNAJ_2"/>
    <property type="match status" value="1"/>
</dbReference>
<dbReference type="PANTHER" id="PTHR14021:SF15">
    <property type="entry name" value="IRON-SULFUR CLUSTER CO-CHAPERONE PROTEIN HSCB"/>
    <property type="match status" value="1"/>
</dbReference>
<dbReference type="NCBIfam" id="TIGR00714">
    <property type="entry name" value="hscB"/>
    <property type="match status" value="1"/>
</dbReference>
<keyword evidence="2 4" id="KW-0143">Chaperone</keyword>
<dbReference type="GO" id="GO:0006457">
    <property type="term" value="P:protein folding"/>
    <property type="evidence" value="ECO:0007669"/>
    <property type="project" value="UniProtKB-UniRule"/>
</dbReference>
<dbReference type="AlphaFoldDB" id="A0A2S7UYB8"/>
<dbReference type="GO" id="GO:0044571">
    <property type="term" value="P:[2Fe-2S] cluster assembly"/>
    <property type="evidence" value="ECO:0007669"/>
    <property type="project" value="InterPro"/>
</dbReference>
<dbReference type="Pfam" id="PF00226">
    <property type="entry name" value="DnaJ"/>
    <property type="match status" value="1"/>
</dbReference>
<feature type="domain" description="J" evidence="5">
    <location>
        <begin position="2"/>
        <end position="74"/>
    </location>
</feature>
<dbReference type="HAMAP" id="MF_00682">
    <property type="entry name" value="HscB"/>
    <property type="match status" value="1"/>
</dbReference>
<keyword evidence="7" id="KW-1185">Reference proteome</keyword>
<reference evidence="6 7" key="1">
    <citation type="submission" date="2016-12" db="EMBL/GenBank/DDBJ databases">
        <title>Diversity of luminous bacteria.</title>
        <authorList>
            <person name="Yoshizawa S."/>
            <person name="Kogure K."/>
        </authorList>
    </citation>
    <scope>NUCLEOTIDE SEQUENCE [LARGE SCALE GENOMIC DNA]</scope>
    <source>
        <strain evidence="6 7">SA4-48</strain>
    </source>
</reference>
<comment type="caution">
    <text evidence="6">The sequence shown here is derived from an EMBL/GenBank/DDBJ whole genome shotgun (WGS) entry which is preliminary data.</text>
</comment>
<evidence type="ECO:0000313" key="6">
    <source>
        <dbReference type="EMBL" id="PQJ54933.1"/>
    </source>
</evidence>
<dbReference type="Proteomes" id="UP000239007">
    <property type="component" value="Unassembled WGS sequence"/>
</dbReference>
<dbReference type="InterPro" id="IPR001623">
    <property type="entry name" value="DnaJ_domain"/>
</dbReference>
<evidence type="ECO:0000256" key="3">
    <source>
        <dbReference type="ARBA" id="ARBA00025596"/>
    </source>
</evidence>
<evidence type="ECO:0000256" key="4">
    <source>
        <dbReference type="HAMAP-Rule" id="MF_00682"/>
    </source>
</evidence>